<comment type="similarity">
    <text evidence="2">Belongs to the MCMBP family.</text>
</comment>
<keyword evidence="6" id="KW-1185">Reference proteome</keyword>
<comment type="caution">
    <text evidence="5">The sequence shown here is derived from an EMBL/GenBank/DDBJ whole genome shotgun (WGS) entry which is preliminary data.</text>
</comment>
<reference evidence="5 6" key="1">
    <citation type="submission" date="2021-04" db="EMBL/GenBank/DDBJ databases">
        <authorList>
            <person name="De Guttry C."/>
            <person name="Zahm M."/>
            <person name="Klopp C."/>
            <person name="Cabau C."/>
            <person name="Louis A."/>
            <person name="Berthelot C."/>
            <person name="Parey E."/>
            <person name="Roest Crollius H."/>
            <person name="Montfort J."/>
            <person name="Robinson-Rechavi M."/>
            <person name="Bucao C."/>
            <person name="Bouchez O."/>
            <person name="Gislard M."/>
            <person name="Lluch J."/>
            <person name="Milhes M."/>
            <person name="Lampietro C."/>
            <person name="Lopez Roques C."/>
            <person name="Donnadieu C."/>
            <person name="Braasch I."/>
            <person name="Desvignes T."/>
            <person name="Postlethwait J."/>
            <person name="Bobe J."/>
            <person name="Wedekind C."/>
            <person name="Guiguen Y."/>
        </authorList>
    </citation>
    <scope>NUCLEOTIDE SEQUENCE [LARGE SCALE GENOMIC DNA]</scope>
    <source>
        <strain evidence="5">Cs_M1</strain>
        <tissue evidence="5">Blood</tissue>
    </source>
</reference>
<comment type="subcellular location">
    <subcellularLocation>
        <location evidence="1">Nucleus</location>
    </subcellularLocation>
</comment>
<dbReference type="GO" id="GO:0003682">
    <property type="term" value="F:chromatin binding"/>
    <property type="evidence" value="ECO:0007669"/>
    <property type="project" value="TreeGrafter"/>
</dbReference>
<dbReference type="Pfam" id="PF09739">
    <property type="entry name" value="MCM_bind"/>
    <property type="match status" value="1"/>
</dbReference>
<evidence type="ECO:0000256" key="2">
    <source>
        <dbReference type="ARBA" id="ARBA00007925"/>
    </source>
</evidence>
<organism evidence="5 6">
    <name type="scientific">Coregonus suidteri</name>
    <dbReference type="NCBI Taxonomy" id="861788"/>
    <lineage>
        <taxon>Eukaryota</taxon>
        <taxon>Metazoa</taxon>
        <taxon>Chordata</taxon>
        <taxon>Craniata</taxon>
        <taxon>Vertebrata</taxon>
        <taxon>Euteleostomi</taxon>
        <taxon>Actinopterygii</taxon>
        <taxon>Neopterygii</taxon>
        <taxon>Teleostei</taxon>
        <taxon>Protacanthopterygii</taxon>
        <taxon>Salmoniformes</taxon>
        <taxon>Salmonidae</taxon>
        <taxon>Coregoninae</taxon>
        <taxon>Coregonus</taxon>
    </lineage>
</organism>
<dbReference type="GO" id="GO:0006261">
    <property type="term" value="P:DNA-templated DNA replication"/>
    <property type="evidence" value="ECO:0007669"/>
    <property type="project" value="TreeGrafter"/>
</dbReference>
<proteinExistence type="inferred from homology"/>
<name>A0AAN8MF31_9TELE</name>
<dbReference type="Proteomes" id="UP001356427">
    <property type="component" value="Unassembled WGS sequence"/>
</dbReference>
<evidence type="ECO:0000256" key="4">
    <source>
        <dbReference type="ARBA" id="ARBA00023242"/>
    </source>
</evidence>
<accession>A0AAN8MF31</accession>
<evidence type="ECO:0000313" key="6">
    <source>
        <dbReference type="Proteomes" id="UP001356427"/>
    </source>
</evidence>
<dbReference type="PANTHER" id="PTHR13489:SF0">
    <property type="entry name" value="MINI-CHROMOSOME MAINTENANCE COMPLEX-BINDING PROTEIN"/>
    <property type="match status" value="1"/>
</dbReference>
<dbReference type="InterPro" id="IPR019140">
    <property type="entry name" value="MCM_complex-bd"/>
</dbReference>
<keyword evidence="4" id="KW-0539">Nucleus</keyword>
<evidence type="ECO:0000256" key="1">
    <source>
        <dbReference type="ARBA" id="ARBA00004123"/>
    </source>
</evidence>
<evidence type="ECO:0000313" key="5">
    <source>
        <dbReference type="EMBL" id="KAK6328903.1"/>
    </source>
</evidence>
<gene>
    <name evidence="5" type="ORF">J4Q44_G00008810</name>
</gene>
<evidence type="ECO:0000256" key="3">
    <source>
        <dbReference type="ARBA" id="ARBA00015405"/>
    </source>
</evidence>
<dbReference type="PANTHER" id="PTHR13489">
    <property type="entry name" value="MINI-CHROMOSOME MAINTENANCE COMPLEX-BINDING PROTEIN"/>
    <property type="match status" value="1"/>
</dbReference>
<sequence length="213" mass="23559">MDVWCMPPPQSIAPALKSSPPPPKPLQLPPEVYEDLDCFKLNDTLEVYGIISVNPVLSLLGEEKDPTERMATPEEQRAHDPPASLVPRLHMLCPLQHNNPLLPSTPTEDQSAFVSSFLVEMASVKAELLAYLTHVLLGDGLAAEYLILHLISNVMNSLHLVPKKDYVANRLVSGALQLARNTSLFLDETQLEQGHLNTSGNYRTHWGATRARV</sequence>
<dbReference type="GO" id="GO:0005634">
    <property type="term" value="C:nucleus"/>
    <property type="evidence" value="ECO:0007669"/>
    <property type="project" value="UniProtKB-SubCell"/>
</dbReference>
<dbReference type="AlphaFoldDB" id="A0AAN8MF31"/>
<dbReference type="EMBL" id="JAGTTL010000001">
    <property type="protein sequence ID" value="KAK6328903.1"/>
    <property type="molecule type" value="Genomic_DNA"/>
</dbReference>
<protein>
    <recommendedName>
        <fullName evidence="3">Mini-chromosome maintenance complex-binding protein</fullName>
    </recommendedName>
</protein>